<organism evidence="1 2">
    <name type="scientific">Saccharopolyspora griseoalba</name>
    <dbReference type="NCBI Taxonomy" id="1431848"/>
    <lineage>
        <taxon>Bacteria</taxon>
        <taxon>Bacillati</taxon>
        <taxon>Actinomycetota</taxon>
        <taxon>Actinomycetes</taxon>
        <taxon>Pseudonocardiales</taxon>
        <taxon>Pseudonocardiaceae</taxon>
        <taxon>Saccharopolyspora</taxon>
    </lineage>
</organism>
<dbReference type="Proteomes" id="UP001596504">
    <property type="component" value="Unassembled WGS sequence"/>
</dbReference>
<dbReference type="EMBL" id="JBHTCJ010000022">
    <property type="protein sequence ID" value="MFC7344980.1"/>
    <property type="molecule type" value="Genomic_DNA"/>
</dbReference>
<proteinExistence type="predicted"/>
<keyword evidence="2" id="KW-1185">Reference proteome</keyword>
<evidence type="ECO:0000313" key="2">
    <source>
        <dbReference type="Proteomes" id="UP001596504"/>
    </source>
</evidence>
<sequence length="104" mass="10990">MTTTGDRPDCGGLVIEHIDDTVSACSRGSACTGGGHTEAEECHGFPERCDYCLTLRCEHAVIEHANGAEECRVLGADCPGAWHDGELIACEDVYGNDHTCPPAV</sequence>
<accession>A0ABW2LTM0</accession>
<dbReference type="RefSeq" id="WP_380673301.1">
    <property type="nucleotide sequence ID" value="NZ_JBHTCJ010000022.1"/>
</dbReference>
<gene>
    <name evidence="1" type="ORF">ACFQRI_26515</name>
</gene>
<protein>
    <submittedName>
        <fullName evidence="1">Uncharacterized protein</fullName>
    </submittedName>
</protein>
<comment type="caution">
    <text evidence="1">The sequence shown here is derived from an EMBL/GenBank/DDBJ whole genome shotgun (WGS) entry which is preliminary data.</text>
</comment>
<evidence type="ECO:0000313" key="1">
    <source>
        <dbReference type="EMBL" id="MFC7344980.1"/>
    </source>
</evidence>
<reference evidence="2" key="1">
    <citation type="journal article" date="2019" name="Int. J. Syst. Evol. Microbiol.">
        <title>The Global Catalogue of Microorganisms (GCM) 10K type strain sequencing project: providing services to taxonomists for standard genome sequencing and annotation.</title>
        <authorList>
            <consortium name="The Broad Institute Genomics Platform"/>
            <consortium name="The Broad Institute Genome Sequencing Center for Infectious Disease"/>
            <person name="Wu L."/>
            <person name="Ma J."/>
        </authorList>
    </citation>
    <scope>NUCLEOTIDE SEQUENCE [LARGE SCALE GENOMIC DNA]</scope>
    <source>
        <strain evidence="2">WLHS5</strain>
    </source>
</reference>
<name>A0ABW2LTM0_9PSEU</name>